<dbReference type="InterPro" id="IPR025161">
    <property type="entry name" value="IS402-like_dom"/>
</dbReference>
<name>A0ABS9C244_9FLAO</name>
<gene>
    <name evidence="4" type="ORF">H9Q08_01635</name>
</gene>
<organism evidence="4 5">
    <name type="scientific">Chryseobacterium indicum</name>
    <dbReference type="NCBI Taxonomy" id="2766954"/>
    <lineage>
        <taxon>Bacteria</taxon>
        <taxon>Pseudomonadati</taxon>
        <taxon>Bacteroidota</taxon>
        <taxon>Flavobacteriia</taxon>
        <taxon>Flavobacteriales</taxon>
        <taxon>Weeksellaceae</taxon>
        <taxon>Chryseobacterium group</taxon>
        <taxon>Chryseobacterium</taxon>
    </lineage>
</organism>
<evidence type="ECO:0000313" key="5">
    <source>
        <dbReference type="Proteomes" id="UP001430374"/>
    </source>
</evidence>
<reference evidence="4" key="1">
    <citation type="submission" date="2021-08" db="EMBL/GenBank/DDBJ databases">
        <title>Complete genome sequence of Chryseobacterium sp strain PS-8.</title>
        <authorList>
            <person name="Das S.K."/>
        </authorList>
    </citation>
    <scope>NUCLEOTIDE SEQUENCE</scope>
    <source>
        <strain evidence="4">PS-8</strain>
    </source>
</reference>
<proteinExistence type="predicted"/>
<protein>
    <submittedName>
        <fullName evidence="4">IS5 family transposase</fullName>
    </submittedName>
</protein>
<dbReference type="NCBIfam" id="NF033580">
    <property type="entry name" value="transpos_IS5_3"/>
    <property type="match status" value="1"/>
</dbReference>
<feature type="transmembrane region" description="Helical" evidence="1">
    <location>
        <begin position="244"/>
        <end position="262"/>
    </location>
</feature>
<feature type="domain" description="Insertion element IS402-like" evidence="3">
    <location>
        <begin position="12"/>
        <end position="80"/>
    </location>
</feature>
<dbReference type="Pfam" id="PF13340">
    <property type="entry name" value="DUF4096"/>
    <property type="match status" value="1"/>
</dbReference>
<keyword evidence="5" id="KW-1185">Reference proteome</keyword>
<dbReference type="PANTHER" id="PTHR30007:SF0">
    <property type="entry name" value="TRANSPOSASE"/>
    <property type="match status" value="1"/>
</dbReference>
<dbReference type="Pfam" id="PF01609">
    <property type="entry name" value="DDE_Tnp_1"/>
    <property type="match status" value="1"/>
</dbReference>
<keyword evidence="1" id="KW-1133">Transmembrane helix</keyword>
<dbReference type="EMBL" id="JACSGT010000001">
    <property type="protein sequence ID" value="MCF2218000.1"/>
    <property type="molecule type" value="Genomic_DNA"/>
</dbReference>
<evidence type="ECO:0000259" key="3">
    <source>
        <dbReference type="Pfam" id="PF13340"/>
    </source>
</evidence>
<evidence type="ECO:0000259" key="2">
    <source>
        <dbReference type="Pfam" id="PF01609"/>
    </source>
</evidence>
<accession>A0ABS9C244</accession>
<keyword evidence="1" id="KW-0472">Membrane</keyword>
<evidence type="ECO:0000313" key="4">
    <source>
        <dbReference type="EMBL" id="MCF2218000.1"/>
    </source>
</evidence>
<keyword evidence="1" id="KW-0812">Transmembrane</keyword>
<sequence>MSKDKLEKWIIPHLSRGKRGFSTRFDLGKIFQLIIKRLKTGCQWRELSLKEYFTNQGISWQLIYYYFNKWSKDGSFRRIWVSLLKKNKRNLDLSCVQMDGSHTRSKTGGESVGYQGRKSSKTSNCIFLCDNQGQMLSMGEPVSGEHHDLYQIEETLEEIFVLLDEADIECKGLFLNADSGFDGKKCRDILEKKEMIANIKENPRNGNTQHEKYFDSELYKRRFKIEKANAWLDSFKALLVRFETLNITWMSLHYLAFSILFLRKIKV</sequence>
<comment type="caution">
    <text evidence="4">The sequence shown here is derived from an EMBL/GenBank/DDBJ whole genome shotgun (WGS) entry which is preliminary data.</text>
</comment>
<dbReference type="PANTHER" id="PTHR30007">
    <property type="entry name" value="PHP DOMAIN PROTEIN"/>
    <property type="match status" value="1"/>
</dbReference>
<feature type="domain" description="Transposase IS4-like" evidence="2">
    <location>
        <begin position="99"/>
        <end position="259"/>
    </location>
</feature>
<dbReference type="Proteomes" id="UP001430374">
    <property type="component" value="Unassembled WGS sequence"/>
</dbReference>
<evidence type="ECO:0000256" key="1">
    <source>
        <dbReference type="SAM" id="Phobius"/>
    </source>
</evidence>
<dbReference type="InterPro" id="IPR002559">
    <property type="entry name" value="Transposase_11"/>
</dbReference>